<evidence type="ECO:0000256" key="2">
    <source>
        <dbReference type="ARBA" id="ARBA00023125"/>
    </source>
</evidence>
<dbReference type="SUPFAM" id="SSF46785">
    <property type="entry name" value="Winged helix' DNA-binding domain"/>
    <property type="match status" value="1"/>
</dbReference>
<keyword evidence="1" id="KW-0805">Transcription regulation</keyword>
<dbReference type="STRING" id="34086.SAMN04488084_101695"/>
<dbReference type="InterPro" id="IPR036390">
    <property type="entry name" value="WH_DNA-bd_sf"/>
</dbReference>
<evidence type="ECO:0000259" key="4">
    <source>
        <dbReference type="PROSITE" id="PS51118"/>
    </source>
</evidence>
<keyword evidence="3" id="KW-0804">Transcription</keyword>
<dbReference type="InterPro" id="IPR002577">
    <property type="entry name" value="HTH_HxlR"/>
</dbReference>
<dbReference type="GO" id="GO:0003677">
    <property type="term" value="F:DNA binding"/>
    <property type="evidence" value="ECO:0007669"/>
    <property type="project" value="UniProtKB-KW"/>
</dbReference>
<gene>
    <name evidence="5" type="ORF">SAMN03003324_02311</name>
</gene>
<accession>A0A1I2FMX5</accession>
<dbReference type="Proteomes" id="UP000183129">
    <property type="component" value="Unassembled WGS sequence"/>
</dbReference>
<sequence length="109" mass="12683">MLNETRITQDCDSIYAICKIGGRWKMMILHQLKNGTLRFGELRDAINGITERMLTLQLKELEKDGLIIRTVYAQVPPKVEYNLSPIACELLPIWLKLDEWGAKHRELMK</sequence>
<organism evidence="5 6">
    <name type="scientific">Pedobacter antarcticus</name>
    <dbReference type="NCBI Taxonomy" id="34086"/>
    <lineage>
        <taxon>Bacteria</taxon>
        <taxon>Pseudomonadati</taxon>
        <taxon>Bacteroidota</taxon>
        <taxon>Sphingobacteriia</taxon>
        <taxon>Sphingobacteriales</taxon>
        <taxon>Sphingobacteriaceae</taxon>
        <taxon>Pedobacter</taxon>
    </lineage>
</organism>
<dbReference type="Gene3D" id="1.10.10.10">
    <property type="entry name" value="Winged helix-like DNA-binding domain superfamily/Winged helix DNA-binding domain"/>
    <property type="match status" value="1"/>
</dbReference>
<protein>
    <submittedName>
        <fullName evidence="5">Transcriptional regulator, HxlR family</fullName>
    </submittedName>
</protein>
<proteinExistence type="predicted"/>
<dbReference type="InterPro" id="IPR036388">
    <property type="entry name" value="WH-like_DNA-bd_sf"/>
</dbReference>
<dbReference type="Pfam" id="PF01638">
    <property type="entry name" value="HxlR"/>
    <property type="match status" value="1"/>
</dbReference>
<evidence type="ECO:0000256" key="3">
    <source>
        <dbReference type="ARBA" id="ARBA00023163"/>
    </source>
</evidence>
<keyword evidence="2" id="KW-0238">DNA-binding</keyword>
<dbReference type="AlphaFoldDB" id="A0A1I2FMX5"/>
<name>A0A1I2FMX5_9SPHI</name>
<evidence type="ECO:0000256" key="1">
    <source>
        <dbReference type="ARBA" id="ARBA00023015"/>
    </source>
</evidence>
<evidence type="ECO:0000313" key="6">
    <source>
        <dbReference type="Proteomes" id="UP000183129"/>
    </source>
</evidence>
<reference evidence="5 6" key="1">
    <citation type="submission" date="2016-10" db="EMBL/GenBank/DDBJ databases">
        <authorList>
            <person name="de Groot N.N."/>
        </authorList>
    </citation>
    <scope>NUCLEOTIDE SEQUENCE [LARGE SCALE GENOMIC DNA]</scope>
    <source>
        <strain evidence="5 6">ATCC 51969</strain>
    </source>
</reference>
<dbReference type="EMBL" id="FONS01000004">
    <property type="protein sequence ID" value="SFF06373.1"/>
    <property type="molecule type" value="Genomic_DNA"/>
</dbReference>
<dbReference type="PANTHER" id="PTHR33204">
    <property type="entry name" value="TRANSCRIPTIONAL REGULATOR, MARR FAMILY"/>
    <property type="match status" value="1"/>
</dbReference>
<evidence type="ECO:0000313" key="5">
    <source>
        <dbReference type="EMBL" id="SFF06373.1"/>
    </source>
</evidence>
<dbReference type="PANTHER" id="PTHR33204:SF29">
    <property type="entry name" value="TRANSCRIPTIONAL REGULATOR"/>
    <property type="match status" value="1"/>
</dbReference>
<dbReference type="PROSITE" id="PS51118">
    <property type="entry name" value="HTH_HXLR"/>
    <property type="match status" value="1"/>
</dbReference>
<feature type="domain" description="HTH hxlR-type" evidence="4">
    <location>
        <begin position="11"/>
        <end position="109"/>
    </location>
</feature>